<dbReference type="EMBL" id="ABEU02000027">
    <property type="protein sequence ID" value="PNR26515.1"/>
    <property type="molecule type" value="Genomic_DNA"/>
</dbReference>
<dbReference type="Gramene" id="Pp3c27_8410V3.1">
    <property type="protein sequence ID" value="PAC:32952233.CDS.1"/>
    <property type="gene ID" value="Pp3c27_8410"/>
</dbReference>
<protein>
    <submittedName>
        <fullName evidence="1 2">Uncharacterized protein</fullName>
    </submittedName>
</protein>
<evidence type="ECO:0000313" key="1">
    <source>
        <dbReference type="EMBL" id="PNR26515.1"/>
    </source>
</evidence>
<accession>A0A2K1IB68</accession>
<dbReference type="InParanoid" id="A0A2K1IB68"/>
<sequence length="73" mass="8609">MPTARGRRALSVRGEYVYVSIHVKKYISSLTLDELWTHFADGFWYLWGKKGRKVTLRSEEEEAVEVEKCIMEQ</sequence>
<dbReference type="EnsemblPlants" id="Pp3c27_8410V3.2">
    <property type="protein sequence ID" value="PAC:32952234.CDS.1"/>
    <property type="gene ID" value="Pp3c27_8410"/>
</dbReference>
<name>A0A2K1IB68_PHYPA</name>
<reference evidence="1 3" key="1">
    <citation type="journal article" date="2008" name="Science">
        <title>The Physcomitrella genome reveals evolutionary insights into the conquest of land by plants.</title>
        <authorList>
            <person name="Rensing S."/>
            <person name="Lang D."/>
            <person name="Zimmer A."/>
            <person name="Terry A."/>
            <person name="Salamov A."/>
            <person name="Shapiro H."/>
            <person name="Nishiyama T."/>
            <person name="Perroud P.-F."/>
            <person name="Lindquist E."/>
            <person name="Kamisugi Y."/>
            <person name="Tanahashi T."/>
            <person name="Sakakibara K."/>
            <person name="Fujita T."/>
            <person name="Oishi K."/>
            <person name="Shin-I T."/>
            <person name="Kuroki Y."/>
            <person name="Toyoda A."/>
            <person name="Suzuki Y."/>
            <person name="Hashimoto A."/>
            <person name="Yamaguchi K."/>
            <person name="Sugano A."/>
            <person name="Kohara Y."/>
            <person name="Fujiyama A."/>
            <person name="Anterola A."/>
            <person name="Aoki S."/>
            <person name="Ashton N."/>
            <person name="Barbazuk W.B."/>
            <person name="Barker E."/>
            <person name="Bennetzen J."/>
            <person name="Bezanilla M."/>
            <person name="Blankenship R."/>
            <person name="Cho S.H."/>
            <person name="Dutcher S."/>
            <person name="Estelle M."/>
            <person name="Fawcett J.A."/>
            <person name="Gundlach H."/>
            <person name="Hanada K."/>
            <person name="Heyl A."/>
            <person name="Hicks K.A."/>
            <person name="Hugh J."/>
            <person name="Lohr M."/>
            <person name="Mayer K."/>
            <person name="Melkozernov A."/>
            <person name="Murata T."/>
            <person name="Nelson D."/>
            <person name="Pils B."/>
            <person name="Prigge M."/>
            <person name="Reiss B."/>
            <person name="Renner T."/>
            <person name="Rombauts S."/>
            <person name="Rushton P."/>
            <person name="Sanderfoot A."/>
            <person name="Schween G."/>
            <person name="Shiu S.-H."/>
            <person name="Stueber K."/>
            <person name="Theodoulou F.L."/>
            <person name="Tu H."/>
            <person name="Van de Peer Y."/>
            <person name="Verrier P.J."/>
            <person name="Waters E."/>
            <person name="Wood A."/>
            <person name="Yang L."/>
            <person name="Cove D."/>
            <person name="Cuming A."/>
            <person name="Hasebe M."/>
            <person name="Lucas S."/>
            <person name="Mishler D.B."/>
            <person name="Reski R."/>
            <person name="Grigoriev I."/>
            <person name="Quatrano R.S."/>
            <person name="Boore J.L."/>
        </authorList>
    </citation>
    <scope>NUCLEOTIDE SEQUENCE [LARGE SCALE GENOMIC DNA]</scope>
    <source>
        <strain evidence="2 3">cv. Gransden 2004</strain>
    </source>
</reference>
<evidence type="ECO:0000313" key="3">
    <source>
        <dbReference type="Proteomes" id="UP000006727"/>
    </source>
</evidence>
<dbReference type="Gramene" id="Pp3c27_8410V3.2">
    <property type="protein sequence ID" value="PAC:32952234.CDS.1"/>
    <property type="gene ID" value="Pp3c27_8410"/>
</dbReference>
<reference evidence="2" key="3">
    <citation type="submission" date="2020-12" db="UniProtKB">
        <authorList>
            <consortium name="EnsemblPlants"/>
        </authorList>
    </citation>
    <scope>IDENTIFICATION</scope>
</reference>
<evidence type="ECO:0000313" key="2">
    <source>
        <dbReference type="EnsemblPlants" id="PAC:32952233.CDS.1"/>
    </source>
</evidence>
<proteinExistence type="predicted"/>
<dbReference type="PaxDb" id="3218-PP1S164_114V6.1"/>
<organism evidence="1">
    <name type="scientific">Physcomitrium patens</name>
    <name type="common">Spreading-leaved earth moss</name>
    <name type="synonym">Physcomitrella patens</name>
    <dbReference type="NCBI Taxonomy" id="3218"/>
    <lineage>
        <taxon>Eukaryota</taxon>
        <taxon>Viridiplantae</taxon>
        <taxon>Streptophyta</taxon>
        <taxon>Embryophyta</taxon>
        <taxon>Bryophyta</taxon>
        <taxon>Bryophytina</taxon>
        <taxon>Bryopsida</taxon>
        <taxon>Funariidae</taxon>
        <taxon>Funariales</taxon>
        <taxon>Funariaceae</taxon>
        <taxon>Physcomitrium</taxon>
    </lineage>
</organism>
<dbReference type="AlphaFoldDB" id="A0A2K1IB68"/>
<keyword evidence="3" id="KW-1185">Reference proteome</keyword>
<dbReference type="EnsemblPlants" id="Pp3c27_8410V3.1">
    <property type="protein sequence ID" value="PAC:32952233.CDS.1"/>
    <property type="gene ID" value="Pp3c27_8410"/>
</dbReference>
<dbReference type="Proteomes" id="UP000006727">
    <property type="component" value="Chromosome 27"/>
</dbReference>
<reference evidence="1 3" key="2">
    <citation type="journal article" date="2018" name="Plant J.">
        <title>The Physcomitrella patens chromosome-scale assembly reveals moss genome structure and evolution.</title>
        <authorList>
            <person name="Lang D."/>
            <person name="Ullrich K.K."/>
            <person name="Murat F."/>
            <person name="Fuchs J."/>
            <person name="Jenkins J."/>
            <person name="Haas F.B."/>
            <person name="Piednoel M."/>
            <person name="Gundlach H."/>
            <person name="Van Bel M."/>
            <person name="Meyberg R."/>
            <person name="Vives C."/>
            <person name="Morata J."/>
            <person name="Symeonidi A."/>
            <person name="Hiss M."/>
            <person name="Muchero W."/>
            <person name="Kamisugi Y."/>
            <person name="Saleh O."/>
            <person name="Blanc G."/>
            <person name="Decker E.L."/>
            <person name="van Gessel N."/>
            <person name="Grimwood J."/>
            <person name="Hayes R.D."/>
            <person name="Graham S.W."/>
            <person name="Gunter L.E."/>
            <person name="McDaniel S.F."/>
            <person name="Hoernstein S.N.W."/>
            <person name="Larsson A."/>
            <person name="Li F.W."/>
            <person name="Perroud P.F."/>
            <person name="Phillips J."/>
            <person name="Ranjan P."/>
            <person name="Rokshar D.S."/>
            <person name="Rothfels C.J."/>
            <person name="Schneider L."/>
            <person name="Shu S."/>
            <person name="Stevenson D.W."/>
            <person name="Thummler F."/>
            <person name="Tillich M."/>
            <person name="Villarreal Aguilar J.C."/>
            <person name="Widiez T."/>
            <person name="Wong G.K."/>
            <person name="Wymore A."/>
            <person name="Zhang Y."/>
            <person name="Zimmer A.D."/>
            <person name="Quatrano R.S."/>
            <person name="Mayer K.F.X."/>
            <person name="Goodstein D."/>
            <person name="Casacuberta J.M."/>
            <person name="Vandepoele K."/>
            <person name="Reski R."/>
            <person name="Cuming A.C."/>
            <person name="Tuskan G.A."/>
            <person name="Maumus F."/>
            <person name="Salse J."/>
            <person name="Schmutz J."/>
            <person name="Rensing S.A."/>
        </authorList>
    </citation>
    <scope>NUCLEOTIDE SEQUENCE [LARGE SCALE GENOMIC DNA]</scope>
    <source>
        <strain evidence="2 3">cv. Gransden 2004</strain>
    </source>
</reference>
<gene>
    <name evidence="1" type="ORF">PHYPA_031090</name>
</gene>